<accession>A0A1Y1IJA9</accession>
<name>A0A1Y1IJA9_KLENI</name>
<proteinExistence type="predicted"/>
<keyword evidence="1" id="KW-0175">Coiled coil</keyword>
<evidence type="ECO:0000313" key="3">
    <source>
        <dbReference type="Proteomes" id="UP000054558"/>
    </source>
</evidence>
<dbReference type="OMA" id="ISHYTSE"/>
<organism evidence="2 3">
    <name type="scientific">Klebsormidium nitens</name>
    <name type="common">Green alga</name>
    <name type="synonym">Ulothrix nitens</name>
    <dbReference type="NCBI Taxonomy" id="105231"/>
    <lineage>
        <taxon>Eukaryota</taxon>
        <taxon>Viridiplantae</taxon>
        <taxon>Streptophyta</taxon>
        <taxon>Klebsormidiophyceae</taxon>
        <taxon>Klebsormidiales</taxon>
        <taxon>Klebsormidiaceae</taxon>
        <taxon>Klebsormidium</taxon>
    </lineage>
</organism>
<gene>
    <name evidence="2" type="ORF">KFL_007080030</name>
</gene>
<feature type="coiled-coil region" evidence="1">
    <location>
        <begin position="212"/>
        <end position="420"/>
    </location>
</feature>
<evidence type="ECO:0000313" key="2">
    <source>
        <dbReference type="EMBL" id="GAQ90965.1"/>
    </source>
</evidence>
<sequence>MLVKAPNNRIRFNLIHNAQDRVHYLAPEYQQLLRSPPGATFYRGLSIFDAEQSAGVILKQLISLLSSFKKNRTTLATMGVKSVSPTTRAYKHMQDLIAGFVSTAMPLWSGCPQNCCKLSREYVQEKDRIQAELENLQRGNAEKETAVEQLTQQLETAQEEHKKVQELVQVANKRKEAELTRELEQMQLGLNASIQRLEAEVSETRGASVLALGKSEATIQRLEADVLKAQRDKEEMEAALTQAQEEQVQVQLRLKELRRAKAASVQQVVSLKSTIDELEAELLAASTARQASAQEVVGLRSSIQELEAALLDARRAREESSASIQRLNAQVEEARRARDAEVEELKIWRIELTNQAIQEGLRRGNAEREAVVNQLTQELQRAHEERTQVQLELDETRRSLSRVEEARDQALVTIDDLRQTNGIVQKLEQVTACLKGEVLPLVKGSKDVQELPEGSTRISTLVNEPFIDLRKGDNSQVRRVGCKRAVRDDDAGVAVFEEETLTVKKRKVTQHVLRGPVTIRRIPIECNKLRATLVVKRDTKGSRGGVQYHVEECQCDTCGGRGEPLPVGTFEADHAKSRMKKWATSFKAVCKDGALLSLRDVMDQPFRVKNRRKG</sequence>
<keyword evidence="3" id="KW-1185">Reference proteome</keyword>
<protein>
    <submittedName>
        <fullName evidence="2">Uncharacterized protein</fullName>
    </submittedName>
</protein>
<evidence type="ECO:0000256" key="1">
    <source>
        <dbReference type="SAM" id="Coils"/>
    </source>
</evidence>
<dbReference type="Proteomes" id="UP000054558">
    <property type="component" value="Unassembled WGS sequence"/>
</dbReference>
<reference evidence="2 3" key="1">
    <citation type="journal article" date="2014" name="Nat. Commun.">
        <title>Klebsormidium flaccidum genome reveals primary factors for plant terrestrial adaptation.</title>
        <authorList>
            <person name="Hori K."/>
            <person name="Maruyama F."/>
            <person name="Fujisawa T."/>
            <person name="Togashi T."/>
            <person name="Yamamoto N."/>
            <person name="Seo M."/>
            <person name="Sato S."/>
            <person name="Yamada T."/>
            <person name="Mori H."/>
            <person name="Tajima N."/>
            <person name="Moriyama T."/>
            <person name="Ikeuchi M."/>
            <person name="Watanabe M."/>
            <person name="Wada H."/>
            <person name="Kobayashi K."/>
            <person name="Saito M."/>
            <person name="Masuda T."/>
            <person name="Sasaki-Sekimoto Y."/>
            <person name="Mashiguchi K."/>
            <person name="Awai K."/>
            <person name="Shimojima M."/>
            <person name="Masuda S."/>
            <person name="Iwai M."/>
            <person name="Nobusawa T."/>
            <person name="Narise T."/>
            <person name="Kondo S."/>
            <person name="Saito H."/>
            <person name="Sato R."/>
            <person name="Murakawa M."/>
            <person name="Ihara Y."/>
            <person name="Oshima-Yamada Y."/>
            <person name="Ohtaka K."/>
            <person name="Satoh M."/>
            <person name="Sonobe K."/>
            <person name="Ishii M."/>
            <person name="Ohtani R."/>
            <person name="Kanamori-Sato M."/>
            <person name="Honoki R."/>
            <person name="Miyazaki D."/>
            <person name="Mochizuki H."/>
            <person name="Umetsu J."/>
            <person name="Higashi K."/>
            <person name="Shibata D."/>
            <person name="Kamiya Y."/>
            <person name="Sato N."/>
            <person name="Nakamura Y."/>
            <person name="Tabata S."/>
            <person name="Ida S."/>
            <person name="Kurokawa K."/>
            <person name="Ohta H."/>
        </authorList>
    </citation>
    <scope>NUCLEOTIDE SEQUENCE [LARGE SCALE GENOMIC DNA]</scope>
    <source>
        <strain evidence="2 3">NIES-2285</strain>
    </source>
</reference>
<dbReference type="EMBL" id="DF237657">
    <property type="protein sequence ID" value="GAQ90965.1"/>
    <property type="molecule type" value="Genomic_DNA"/>
</dbReference>
<feature type="coiled-coil region" evidence="1">
    <location>
        <begin position="119"/>
        <end position="174"/>
    </location>
</feature>
<dbReference type="AlphaFoldDB" id="A0A1Y1IJA9"/>